<feature type="non-terminal residue" evidence="1">
    <location>
        <position position="170"/>
    </location>
</feature>
<dbReference type="Pfam" id="PF01019">
    <property type="entry name" value="G_glu_transpept"/>
    <property type="match status" value="1"/>
</dbReference>
<sequence length="170" mass="18663">RRRAAGTGQIEAARRAFYEGVVAEAIESFLSTATLWDETGTAHAGFLRGQDLASWRAAFEAPCAIDYHGVKVHKTGPWGQGPVFLQQLQLLSGFDLGALRPDSAEFVHLVVECGKLAFADREAFYGDPRHVEVPLADLLSQEYATQRRRLVTDQASEEIRPGSPGGRRPQ</sequence>
<dbReference type="InterPro" id="IPR043138">
    <property type="entry name" value="GGT_lsub"/>
</dbReference>
<reference evidence="1" key="1">
    <citation type="submission" date="2013-08" db="EMBL/GenBank/DDBJ databases">
        <authorList>
            <person name="Mendez C."/>
            <person name="Richter M."/>
            <person name="Ferrer M."/>
            <person name="Sanchez J."/>
        </authorList>
    </citation>
    <scope>NUCLEOTIDE SEQUENCE</scope>
</reference>
<dbReference type="AlphaFoldDB" id="T1C8J4"/>
<name>T1C8J4_9ZZZZ</name>
<dbReference type="PANTHER" id="PTHR43881:SF1">
    <property type="entry name" value="GAMMA-GLUTAMYLTRANSPEPTIDASE (AFU_ORTHOLOGUE AFUA_4G13580)"/>
    <property type="match status" value="1"/>
</dbReference>
<proteinExistence type="predicted"/>
<evidence type="ECO:0000313" key="1">
    <source>
        <dbReference type="EMBL" id="EQD62555.1"/>
    </source>
</evidence>
<comment type="caution">
    <text evidence="1">The sequence shown here is derived from an EMBL/GenBank/DDBJ whole genome shotgun (WGS) entry which is preliminary data.</text>
</comment>
<dbReference type="InterPro" id="IPR029055">
    <property type="entry name" value="Ntn_hydrolases_N"/>
</dbReference>
<dbReference type="EMBL" id="AUZY01004580">
    <property type="protein sequence ID" value="EQD62555.1"/>
    <property type="molecule type" value="Genomic_DNA"/>
</dbReference>
<dbReference type="SUPFAM" id="SSF56235">
    <property type="entry name" value="N-terminal nucleophile aminohydrolases (Ntn hydrolases)"/>
    <property type="match status" value="1"/>
</dbReference>
<organism evidence="1">
    <name type="scientific">mine drainage metagenome</name>
    <dbReference type="NCBI Taxonomy" id="410659"/>
    <lineage>
        <taxon>unclassified sequences</taxon>
        <taxon>metagenomes</taxon>
        <taxon>ecological metagenomes</taxon>
    </lineage>
</organism>
<protein>
    <submittedName>
        <fullName evidence="1">Gamma-glutamyltransferase</fullName>
    </submittedName>
</protein>
<dbReference type="Gene3D" id="1.10.246.130">
    <property type="match status" value="1"/>
</dbReference>
<accession>T1C8J4</accession>
<reference evidence="1" key="2">
    <citation type="journal article" date="2014" name="ISME J.">
        <title>Microbial stratification in low pH oxic and suboxic macroscopic growths along an acid mine drainage.</title>
        <authorList>
            <person name="Mendez-Garcia C."/>
            <person name="Mesa V."/>
            <person name="Sprenger R.R."/>
            <person name="Richter M."/>
            <person name="Diez M.S."/>
            <person name="Solano J."/>
            <person name="Bargiela R."/>
            <person name="Golyshina O.V."/>
            <person name="Manteca A."/>
            <person name="Ramos J.L."/>
            <person name="Gallego J.R."/>
            <person name="Llorente I."/>
            <person name="Martins Dos Santos V.A."/>
            <person name="Jensen O.N."/>
            <person name="Pelaez A.I."/>
            <person name="Sanchez J."/>
            <person name="Ferrer M."/>
        </authorList>
    </citation>
    <scope>NUCLEOTIDE SEQUENCE</scope>
</reference>
<gene>
    <name evidence="1" type="ORF">B1B_07195</name>
</gene>
<keyword evidence="1" id="KW-0808">Transferase</keyword>
<feature type="non-terminal residue" evidence="1">
    <location>
        <position position="1"/>
    </location>
</feature>
<dbReference type="GO" id="GO:0016740">
    <property type="term" value="F:transferase activity"/>
    <property type="evidence" value="ECO:0007669"/>
    <property type="project" value="UniProtKB-KW"/>
</dbReference>
<dbReference type="InterPro" id="IPR052896">
    <property type="entry name" value="GGT-like_enzyme"/>
</dbReference>
<dbReference type="PANTHER" id="PTHR43881">
    <property type="entry name" value="GAMMA-GLUTAMYLTRANSPEPTIDASE (AFU_ORTHOLOGUE AFUA_4G13580)"/>
    <property type="match status" value="1"/>
</dbReference>